<dbReference type="RefSeq" id="WP_133795033.1">
    <property type="nucleotide sequence ID" value="NZ_SOCA01000003.1"/>
</dbReference>
<comment type="similarity">
    <text evidence="1">Belongs to the BlaI transcriptional regulatory family.</text>
</comment>
<proteinExistence type="inferred from homology"/>
<dbReference type="AlphaFoldDB" id="A0A4R7RY17"/>
<protein>
    <submittedName>
        <fullName evidence="5">BlaI family penicillinase repressor</fullName>
    </submittedName>
</protein>
<evidence type="ECO:0000256" key="2">
    <source>
        <dbReference type="ARBA" id="ARBA00023015"/>
    </source>
</evidence>
<dbReference type="GO" id="GO:0045892">
    <property type="term" value="P:negative regulation of DNA-templated transcription"/>
    <property type="evidence" value="ECO:0007669"/>
    <property type="project" value="InterPro"/>
</dbReference>
<evidence type="ECO:0000256" key="3">
    <source>
        <dbReference type="ARBA" id="ARBA00023125"/>
    </source>
</evidence>
<dbReference type="GO" id="GO:0003677">
    <property type="term" value="F:DNA binding"/>
    <property type="evidence" value="ECO:0007669"/>
    <property type="project" value="UniProtKB-KW"/>
</dbReference>
<evidence type="ECO:0000256" key="1">
    <source>
        <dbReference type="ARBA" id="ARBA00011046"/>
    </source>
</evidence>
<dbReference type="Gene3D" id="1.10.4040.10">
    <property type="entry name" value="Penicillinase repressor domain"/>
    <property type="match status" value="1"/>
</dbReference>
<keyword evidence="3" id="KW-0238">DNA-binding</keyword>
<dbReference type="Proteomes" id="UP000295662">
    <property type="component" value="Unassembled WGS sequence"/>
</dbReference>
<dbReference type="SUPFAM" id="SSF46785">
    <property type="entry name" value="Winged helix' DNA-binding domain"/>
    <property type="match status" value="1"/>
</dbReference>
<reference evidence="5 6" key="1">
    <citation type="submission" date="2019-03" db="EMBL/GenBank/DDBJ databases">
        <title>Genomic Encyclopedia of Archaeal and Bacterial Type Strains, Phase II (KMG-II): from individual species to whole genera.</title>
        <authorList>
            <person name="Goeker M."/>
        </authorList>
    </citation>
    <scope>NUCLEOTIDE SEQUENCE [LARGE SCALE GENOMIC DNA]</scope>
    <source>
        <strain evidence="5 6">ATCC 25309</strain>
    </source>
</reference>
<gene>
    <name evidence="5" type="ORF">EI77_01942</name>
</gene>
<dbReference type="InterPro" id="IPR036388">
    <property type="entry name" value="WH-like_DNA-bd_sf"/>
</dbReference>
<sequence>MPPNPQPPSSPKISDAEWTVMKVLWERGSSTVAEVVKDLEGRLHWKPRTVQTLVRRLAEKGALAVETVGREFRYYPAVAQDECQLEESRSFLDRVFDGRLAPFVAGLMEREEVSKDDLEALRQVLRDAEKNLKK</sequence>
<dbReference type="PIRSF" id="PIRSF019455">
    <property type="entry name" value="CopR_AtkY"/>
    <property type="match status" value="1"/>
</dbReference>
<evidence type="ECO:0000313" key="6">
    <source>
        <dbReference type="Proteomes" id="UP000295662"/>
    </source>
</evidence>
<keyword evidence="2" id="KW-0805">Transcription regulation</keyword>
<evidence type="ECO:0000256" key="4">
    <source>
        <dbReference type="ARBA" id="ARBA00023163"/>
    </source>
</evidence>
<dbReference type="Gene3D" id="1.10.10.10">
    <property type="entry name" value="Winged helix-like DNA-binding domain superfamily/Winged helix DNA-binding domain"/>
    <property type="match status" value="1"/>
</dbReference>
<accession>A0A4R7RY17</accession>
<comment type="caution">
    <text evidence="5">The sequence shown here is derived from an EMBL/GenBank/DDBJ whole genome shotgun (WGS) entry which is preliminary data.</text>
</comment>
<name>A0A4R7RY17_9BACT</name>
<evidence type="ECO:0000313" key="5">
    <source>
        <dbReference type="EMBL" id="TDU70824.1"/>
    </source>
</evidence>
<keyword evidence="6" id="KW-1185">Reference proteome</keyword>
<keyword evidence="4" id="KW-0804">Transcription</keyword>
<dbReference type="Pfam" id="PF03965">
    <property type="entry name" value="Penicillinase_R"/>
    <property type="match status" value="1"/>
</dbReference>
<dbReference type="EMBL" id="SOCA01000003">
    <property type="protein sequence ID" value="TDU70824.1"/>
    <property type="molecule type" value="Genomic_DNA"/>
</dbReference>
<organism evidence="5 6">
    <name type="scientific">Prosthecobacter fusiformis</name>
    <dbReference type="NCBI Taxonomy" id="48464"/>
    <lineage>
        <taxon>Bacteria</taxon>
        <taxon>Pseudomonadati</taxon>
        <taxon>Verrucomicrobiota</taxon>
        <taxon>Verrucomicrobiia</taxon>
        <taxon>Verrucomicrobiales</taxon>
        <taxon>Verrucomicrobiaceae</taxon>
        <taxon>Prosthecobacter</taxon>
    </lineage>
</organism>
<dbReference type="InterPro" id="IPR036390">
    <property type="entry name" value="WH_DNA-bd_sf"/>
</dbReference>
<dbReference type="InterPro" id="IPR005650">
    <property type="entry name" value="BlaI_family"/>
</dbReference>
<dbReference type="OrthoDB" id="9795583at2"/>